<dbReference type="EMBL" id="CP036422">
    <property type="protein sequence ID" value="QFU75375.1"/>
    <property type="molecule type" value="Genomic_DNA"/>
</dbReference>
<evidence type="ECO:0000256" key="3">
    <source>
        <dbReference type="RuleBase" id="RU003707"/>
    </source>
</evidence>
<accession>A0A5P9NIK6</accession>
<keyword evidence="5" id="KW-1185">Reference proteome</keyword>
<dbReference type="Gene3D" id="3.90.226.10">
    <property type="entry name" value="2-enoyl-CoA Hydratase, Chain A, domain 1"/>
    <property type="match status" value="1"/>
</dbReference>
<protein>
    <submittedName>
        <fullName evidence="4">Enoyl-CoA hydratase</fullName>
        <ecNumber evidence="4">4.2.1.17</ecNumber>
    </submittedName>
</protein>
<name>A0A5P9NIK6_9GAMM</name>
<dbReference type="KEGG" id="halc:EY643_06760"/>
<reference evidence="4 5" key="1">
    <citation type="submission" date="2019-02" db="EMBL/GenBank/DDBJ databases">
        <authorList>
            <person name="Li S.-H."/>
        </authorList>
    </citation>
    <scope>NUCLEOTIDE SEQUENCE [LARGE SCALE GENOMIC DNA]</scope>
    <source>
        <strain evidence="4 5">IMCC14385</strain>
    </source>
</reference>
<organism evidence="4 5">
    <name type="scientific">Halioglobus maricola</name>
    <dbReference type="NCBI Taxonomy" id="2601894"/>
    <lineage>
        <taxon>Bacteria</taxon>
        <taxon>Pseudomonadati</taxon>
        <taxon>Pseudomonadota</taxon>
        <taxon>Gammaproteobacteria</taxon>
        <taxon>Cellvibrionales</taxon>
        <taxon>Halieaceae</taxon>
        <taxon>Halioglobus</taxon>
    </lineage>
</organism>
<dbReference type="Proteomes" id="UP000326287">
    <property type="component" value="Chromosome"/>
</dbReference>
<dbReference type="InterPro" id="IPR029045">
    <property type="entry name" value="ClpP/crotonase-like_dom_sf"/>
</dbReference>
<evidence type="ECO:0000256" key="2">
    <source>
        <dbReference type="ARBA" id="ARBA00023239"/>
    </source>
</evidence>
<dbReference type="OrthoDB" id="9775794at2"/>
<sequence>MADIEVKHRGAITWVFLNRPEALNALTPDMHYALQDVFDAYAKDDKQRICVITGAGEKAFCAGSDLKAFGGSYPPDGYAGLIERFDLTKPVIAAVNGFALGGGFEIALASDIVIATENARFGLPEPLIGAVALGGGIHRLVREVGNKQAMGLLLTGRQIDAEESYRLGLVNEIVPAEELEQAVNRWCEEILRCAPLSIDATKQCVTLGLAEPSLEAAMKNQNKYPAFARWESSEDWEEGRKAFAEKRSAKWRGR</sequence>
<dbReference type="SUPFAM" id="SSF52096">
    <property type="entry name" value="ClpP/crotonase"/>
    <property type="match status" value="1"/>
</dbReference>
<dbReference type="Pfam" id="PF00378">
    <property type="entry name" value="ECH_1"/>
    <property type="match status" value="1"/>
</dbReference>
<proteinExistence type="inferred from homology"/>
<dbReference type="CDD" id="cd06558">
    <property type="entry name" value="crotonase-like"/>
    <property type="match status" value="1"/>
</dbReference>
<evidence type="ECO:0000256" key="1">
    <source>
        <dbReference type="ARBA" id="ARBA00005254"/>
    </source>
</evidence>
<evidence type="ECO:0000313" key="5">
    <source>
        <dbReference type="Proteomes" id="UP000326287"/>
    </source>
</evidence>
<dbReference type="RefSeq" id="WP_152661481.1">
    <property type="nucleotide sequence ID" value="NZ_CP036422.1"/>
</dbReference>
<dbReference type="InterPro" id="IPR001753">
    <property type="entry name" value="Enoyl-CoA_hydra/iso"/>
</dbReference>
<dbReference type="PROSITE" id="PS00166">
    <property type="entry name" value="ENOYL_COA_HYDRATASE"/>
    <property type="match status" value="1"/>
</dbReference>
<dbReference type="InterPro" id="IPR018376">
    <property type="entry name" value="Enoyl-CoA_hyd/isom_CS"/>
</dbReference>
<dbReference type="GO" id="GO:0006635">
    <property type="term" value="P:fatty acid beta-oxidation"/>
    <property type="evidence" value="ECO:0007669"/>
    <property type="project" value="TreeGrafter"/>
</dbReference>
<dbReference type="InterPro" id="IPR014748">
    <property type="entry name" value="Enoyl-CoA_hydra_C"/>
</dbReference>
<evidence type="ECO:0000313" key="4">
    <source>
        <dbReference type="EMBL" id="QFU75375.1"/>
    </source>
</evidence>
<dbReference type="PANTHER" id="PTHR11941">
    <property type="entry name" value="ENOYL-COA HYDRATASE-RELATED"/>
    <property type="match status" value="1"/>
</dbReference>
<comment type="similarity">
    <text evidence="1 3">Belongs to the enoyl-CoA hydratase/isomerase family.</text>
</comment>
<keyword evidence="2 4" id="KW-0456">Lyase</keyword>
<dbReference type="GO" id="GO:0004300">
    <property type="term" value="F:enoyl-CoA hydratase activity"/>
    <property type="evidence" value="ECO:0007669"/>
    <property type="project" value="UniProtKB-EC"/>
</dbReference>
<dbReference type="Gene3D" id="1.10.12.10">
    <property type="entry name" value="Lyase 2-enoyl-coa Hydratase, Chain A, domain 2"/>
    <property type="match status" value="1"/>
</dbReference>
<dbReference type="EC" id="4.2.1.17" evidence="4"/>
<dbReference type="PANTHER" id="PTHR11941:SF54">
    <property type="entry name" value="ENOYL-COA HYDRATASE, MITOCHONDRIAL"/>
    <property type="match status" value="1"/>
</dbReference>
<dbReference type="AlphaFoldDB" id="A0A5P9NIK6"/>
<gene>
    <name evidence="4" type="ORF">EY643_06760</name>
</gene>